<reference evidence="1" key="1">
    <citation type="submission" date="2020-11" db="EMBL/GenBank/DDBJ databases">
        <title>Adaptations for nitrogen fixation in a non-lichenized fungal sporocarp promotes dispersal by wood-feeding termites.</title>
        <authorList>
            <consortium name="DOE Joint Genome Institute"/>
            <person name="Koch R.A."/>
            <person name="Yoon G."/>
            <person name="Arayal U."/>
            <person name="Lail K."/>
            <person name="Amirebrahimi M."/>
            <person name="Labutti K."/>
            <person name="Lipzen A."/>
            <person name="Riley R."/>
            <person name="Barry K."/>
            <person name="Henrissat B."/>
            <person name="Grigoriev I.V."/>
            <person name="Herr J.R."/>
            <person name="Aime M.C."/>
        </authorList>
    </citation>
    <scope>NUCLEOTIDE SEQUENCE</scope>
    <source>
        <strain evidence="1">MCA 3950</strain>
    </source>
</reference>
<protein>
    <submittedName>
        <fullName evidence="1">Uncharacterized protein</fullName>
    </submittedName>
</protein>
<dbReference type="AlphaFoldDB" id="A0A9P8AL40"/>
<gene>
    <name evidence="1" type="ORF">BT62DRAFT_913855</name>
</gene>
<accession>A0A9P8AL40</accession>
<dbReference type="RefSeq" id="XP_043032870.1">
    <property type="nucleotide sequence ID" value="XM_043183898.1"/>
</dbReference>
<name>A0A9P8AL40_9AGAR</name>
<sequence length="115" mass="14072">FSDCLSSGDRSYIHLMDHPTKNEYAYWCHKEFYTVHNHILTFSVFFLTSCQLIIQATIDYHTIFTLYDFGWSGSVQDHWIFCNSHLWQHYDDYFQQHKYILIVKDGYSHYRYTIY</sequence>
<dbReference type="Proteomes" id="UP000812287">
    <property type="component" value="Unassembled WGS sequence"/>
</dbReference>
<evidence type="ECO:0000313" key="2">
    <source>
        <dbReference type="Proteomes" id="UP000812287"/>
    </source>
</evidence>
<feature type="non-terminal residue" evidence="1">
    <location>
        <position position="1"/>
    </location>
</feature>
<keyword evidence="2" id="KW-1185">Reference proteome</keyword>
<comment type="caution">
    <text evidence="1">The sequence shown here is derived from an EMBL/GenBank/DDBJ whole genome shotgun (WGS) entry which is preliminary data.</text>
</comment>
<organism evidence="1 2">
    <name type="scientific">Guyanagaster necrorhizus</name>
    <dbReference type="NCBI Taxonomy" id="856835"/>
    <lineage>
        <taxon>Eukaryota</taxon>
        <taxon>Fungi</taxon>
        <taxon>Dikarya</taxon>
        <taxon>Basidiomycota</taxon>
        <taxon>Agaricomycotina</taxon>
        <taxon>Agaricomycetes</taxon>
        <taxon>Agaricomycetidae</taxon>
        <taxon>Agaricales</taxon>
        <taxon>Marasmiineae</taxon>
        <taxon>Physalacriaceae</taxon>
        <taxon>Guyanagaster</taxon>
    </lineage>
</organism>
<dbReference type="EMBL" id="MU250598">
    <property type="protein sequence ID" value="KAG7439370.1"/>
    <property type="molecule type" value="Genomic_DNA"/>
</dbReference>
<dbReference type="OrthoDB" id="3233403at2759"/>
<proteinExistence type="predicted"/>
<dbReference type="GeneID" id="66106195"/>
<evidence type="ECO:0000313" key="1">
    <source>
        <dbReference type="EMBL" id="KAG7439370.1"/>
    </source>
</evidence>